<name>A0A256GNF1_9HYPH</name>
<proteinExistence type="predicted"/>
<reference evidence="2 3" key="1">
    <citation type="submission" date="2017-07" db="EMBL/GenBank/DDBJ databases">
        <title>Draft genome of Ochrobactrum lupini type strain LUP21.</title>
        <authorList>
            <person name="Krzyzanowska D.M."/>
            <person name="Jafra S."/>
        </authorList>
    </citation>
    <scope>NUCLEOTIDE SEQUENCE [LARGE SCALE GENOMIC DNA]</scope>
    <source>
        <strain evidence="2 3">LUP21</strain>
    </source>
</reference>
<dbReference type="Proteomes" id="UP000216363">
    <property type="component" value="Unassembled WGS sequence"/>
</dbReference>
<gene>
    <name evidence="2" type="ORF">CES86_2775</name>
    <name evidence="1" type="ORF">F9L03_13435</name>
</gene>
<reference evidence="1 4" key="2">
    <citation type="submission" date="2019-09" db="EMBL/GenBank/DDBJ databases">
        <title>Taxonomic organization of the family Brucellaceae based on a phylogenomic approach.</title>
        <authorList>
            <person name="Leclercq S."/>
            <person name="Cloeckaert A."/>
            <person name="Zygmunt M.S."/>
        </authorList>
    </citation>
    <scope>NUCLEOTIDE SEQUENCE [LARGE SCALE GENOMIC DNA]</scope>
    <source>
        <strain evidence="1 4">LUP23</strain>
    </source>
</reference>
<dbReference type="RefSeq" id="WP_094514829.1">
    <property type="nucleotide sequence ID" value="NZ_JBHEEP010000006.1"/>
</dbReference>
<sequence>MVKQFTWDPDKSQVFDSSYESQESLCTSAVSFSKDNGSSFEMNAPGKTLTLKQSTATDIVSWNPTADQETPVISVTGGEVIFDFAGNAQTLYVYNPFGDETIKILNGRFLVHNVSSFISESGRIYLDENSLTHILTSDVTNLTGSILYINSSSLSIDSENIKFGEFSISESILNTNSKVLALEGNDINITNSKLEFYTTEFYTNGKMAFGQRITILDASFIIYSQKTSISNSEFDIFNASLLEISGQKDEDFSEGASFRFNFIKDNESGPNTSEIHFNNGSAFLASRLGTYGLICINGVPQTGTNWSKNISWEMTSDRVLIVKLR</sequence>
<evidence type="ECO:0000313" key="4">
    <source>
        <dbReference type="Proteomes" id="UP000435957"/>
    </source>
</evidence>
<dbReference type="EMBL" id="WBWF01000008">
    <property type="protein sequence ID" value="KAB2703446.1"/>
    <property type="molecule type" value="Genomic_DNA"/>
</dbReference>
<dbReference type="Proteomes" id="UP000435957">
    <property type="component" value="Unassembled WGS sequence"/>
</dbReference>
<dbReference type="AlphaFoldDB" id="A0A256GNF1"/>
<keyword evidence="4" id="KW-1185">Reference proteome</keyword>
<comment type="caution">
    <text evidence="2">The sequence shown here is derived from an EMBL/GenBank/DDBJ whole genome shotgun (WGS) entry which is preliminary data.</text>
</comment>
<evidence type="ECO:0000313" key="1">
    <source>
        <dbReference type="EMBL" id="KAB2703446.1"/>
    </source>
</evidence>
<evidence type="ECO:0000313" key="3">
    <source>
        <dbReference type="Proteomes" id="UP000216363"/>
    </source>
</evidence>
<protein>
    <submittedName>
        <fullName evidence="2">Uncharacterized protein</fullName>
    </submittedName>
</protein>
<dbReference type="EMBL" id="NNRN01000049">
    <property type="protein sequence ID" value="OYR28619.1"/>
    <property type="molecule type" value="Genomic_DNA"/>
</dbReference>
<organism evidence="2 3">
    <name type="scientific">Brucella lupini</name>
    <dbReference type="NCBI Taxonomy" id="255457"/>
    <lineage>
        <taxon>Bacteria</taxon>
        <taxon>Pseudomonadati</taxon>
        <taxon>Pseudomonadota</taxon>
        <taxon>Alphaproteobacteria</taxon>
        <taxon>Hyphomicrobiales</taxon>
        <taxon>Brucellaceae</taxon>
        <taxon>Brucella/Ochrobactrum group</taxon>
        <taxon>Brucella</taxon>
    </lineage>
</organism>
<accession>A0A256GNF1</accession>
<evidence type="ECO:0000313" key="2">
    <source>
        <dbReference type="EMBL" id="OYR28619.1"/>
    </source>
</evidence>